<evidence type="ECO:0000313" key="8">
    <source>
        <dbReference type="EMBL" id="HIU29868.1"/>
    </source>
</evidence>
<comment type="function">
    <text evidence="7">Catalyzes the formation of 4-diphosphocytidyl-2-C-methyl-D-erythritol from CTP and 2-C-methyl-D-erythritol 4-phosphate (MEP).</text>
</comment>
<dbReference type="PANTHER" id="PTHR32125:SF8">
    <property type="entry name" value="RIBITOL-5-PHOSPHATE CYTIDYLYLTRANSFERASE"/>
    <property type="match status" value="1"/>
</dbReference>
<dbReference type="InterPro" id="IPR034683">
    <property type="entry name" value="IspD/TarI"/>
</dbReference>
<dbReference type="InterPro" id="IPR050088">
    <property type="entry name" value="IspD/TarI_cytidylyltransf_bact"/>
</dbReference>
<comment type="similarity">
    <text evidence="3 7">Belongs to the IspD/TarI cytidylyltransferase family. IspD subfamily.</text>
</comment>
<evidence type="ECO:0000256" key="7">
    <source>
        <dbReference type="HAMAP-Rule" id="MF_00108"/>
    </source>
</evidence>
<organism evidence="8 9">
    <name type="scientific">Candidatus Egerieisoma faecipullorum</name>
    <dbReference type="NCBI Taxonomy" id="2840963"/>
    <lineage>
        <taxon>Bacteria</taxon>
        <taxon>Bacillati</taxon>
        <taxon>Bacillota</taxon>
        <taxon>Clostridia</taxon>
        <taxon>Eubacteriales</taxon>
        <taxon>Clostridiaceae</taxon>
        <taxon>Clostridiaceae incertae sedis</taxon>
        <taxon>Candidatus Egerieisoma</taxon>
    </lineage>
</organism>
<dbReference type="AlphaFoldDB" id="A0A9D1I9U6"/>
<reference evidence="8" key="1">
    <citation type="submission" date="2020-10" db="EMBL/GenBank/DDBJ databases">
        <authorList>
            <person name="Gilroy R."/>
        </authorList>
    </citation>
    <scope>NUCLEOTIDE SEQUENCE</scope>
    <source>
        <strain evidence="8">CHK195-4489</strain>
    </source>
</reference>
<dbReference type="InterPro" id="IPR001228">
    <property type="entry name" value="IspD"/>
</dbReference>
<accession>A0A9D1I9U6</accession>
<dbReference type="FunFam" id="3.90.550.10:FF:000003">
    <property type="entry name" value="2-C-methyl-D-erythritol 4-phosphate cytidylyltransferase"/>
    <property type="match status" value="1"/>
</dbReference>
<comment type="caution">
    <text evidence="8">The sequence shown here is derived from an EMBL/GenBank/DDBJ whole genome shotgun (WGS) entry which is preliminary data.</text>
</comment>
<evidence type="ECO:0000256" key="2">
    <source>
        <dbReference type="ARBA" id="ARBA00004787"/>
    </source>
</evidence>
<dbReference type="Pfam" id="PF01128">
    <property type="entry name" value="IspD"/>
    <property type="match status" value="1"/>
</dbReference>
<dbReference type="PROSITE" id="PS01295">
    <property type="entry name" value="ISPD"/>
    <property type="match status" value="1"/>
</dbReference>
<protein>
    <recommendedName>
        <fullName evidence="7">2-C-methyl-D-erythritol 4-phosphate cytidylyltransferase</fullName>
        <ecNumber evidence="7">2.7.7.60</ecNumber>
    </recommendedName>
    <alternativeName>
        <fullName evidence="7">4-diphosphocytidyl-2C-methyl-D-erythritol synthase</fullName>
    </alternativeName>
    <alternativeName>
        <fullName evidence="7">MEP cytidylyltransferase</fullName>
        <shortName evidence="7">MCT</shortName>
    </alternativeName>
</protein>
<proteinExistence type="inferred from homology"/>
<dbReference type="GO" id="GO:0050518">
    <property type="term" value="F:2-C-methyl-D-erythritol 4-phosphate cytidylyltransferase activity"/>
    <property type="evidence" value="ECO:0007669"/>
    <property type="project" value="UniProtKB-UniRule"/>
</dbReference>
<dbReference type="EC" id="2.7.7.60" evidence="7"/>
<evidence type="ECO:0000256" key="1">
    <source>
        <dbReference type="ARBA" id="ARBA00001282"/>
    </source>
</evidence>
<dbReference type="HAMAP" id="MF_00108">
    <property type="entry name" value="IspD"/>
    <property type="match status" value="1"/>
</dbReference>
<evidence type="ECO:0000313" key="9">
    <source>
        <dbReference type="Proteomes" id="UP000824089"/>
    </source>
</evidence>
<dbReference type="GO" id="GO:0019288">
    <property type="term" value="P:isopentenyl diphosphate biosynthetic process, methylerythritol 4-phosphate pathway"/>
    <property type="evidence" value="ECO:0007669"/>
    <property type="project" value="UniProtKB-UniRule"/>
</dbReference>
<feature type="site" description="Transition state stabilizer" evidence="7">
    <location>
        <position position="14"/>
    </location>
</feature>
<dbReference type="Proteomes" id="UP000824089">
    <property type="component" value="Unassembled WGS sequence"/>
</dbReference>
<reference evidence="8" key="2">
    <citation type="journal article" date="2021" name="PeerJ">
        <title>Extensive microbial diversity within the chicken gut microbiome revealed by metagenomics and culture.</title>
        <authorList>
            <person name="Gilroy R."/>
            <person name="Ravi A."/>
            <person name="Getino M."/>
            <person name="Pursley I."/>
            <person name="Horton D.L."/>
            <person name="Alikhan N.F."/>
            <person name="Baker D."/>
            <person name="Gharbi K."/>
            <person name="Hall N."/>
            <person name="Watson M."/>
            <person name="Adriaenssens E.M."/>
            <person name="Foster-Nyarko E."/>
            <person name="Jarju S."/>
            <person name="Secka A."/>
            <person name="Antonio M."/>
            <person name="Oren A."/>
            <person name="Chaudhuri R.R."/>
            <person name="La Ragione R."/>
            <person name="Hildebrand F."/>
            <person name="Pallen M.J."/>
        </authorList>
    </citation>
    <scope>NUCLEOTIDE SEQUENCE</scope>
    <source>
        <strain evidence="8">CHK195-4489</strain>
    </source>
</reference>
<gene>
    <name evidence="7 8" type="primary">ispD</name>
    <name evidence="8" type="ORF">IAD50_06175</name>
</gene>
<evidence type="ECO:0000256" key="5">
    <source>
        <dbReference type="ARBA" id="ARBA00022695"/>
    </source>
</evidence>
<dbReference type="NCBIfam" id="NF001183">
    <property type="entry name" value="PRK00155.1-3"/>
    <property type="match status" value="1"/>
</dbReference>
<dbReference type="CDD" id="cd02516">
    <property type="entry name" value="CDP-ME_synthetase"/>
    <property type="match status" value="1"/>
</dbReference>
<dbReference type="EMBL" id="DVMM01000130">
    <property type="protein sequence ID" value="HIU29868.1"/>
    <property type="molecule type" value="Genomic_DNA"/>
</dbReference>
<comment type="catalytic activity">
    <reaction evidence="1 7">
        <text>2-C-methyl-D-erythritol 4-phosphate + CTP + H(+) = 4-CDP-2-C-methyl-D-erythritol + diphosphate</text>
        <dbReference type="Rhea" id="RHEA:13429"/>
        <dbReference type="ChEBI" id="CHEBI:15378"/>
        <dbReference type="ChEBI" id="CHEBI:33019"/>
        <dbReference type="ChEBI" id="CHEBI:37563"/>
        <dbReference type="ChEBI" id="CHEBI:57823"/>
        <dbReference type="ChEBI" id="CHEBI:58262"/>
        <dbReference type="EC" id="2.7.7.60"/>
    </reaction>
</comment>
<keyword evidence="4 7" id="KW-0808">Transferase</keyword>
<feature type="site" description="Transition state stabilizer" evidence="7">
    <location>
        <position position="21"/>
    </location>
</feature>
<evidence type="ECO:0000256" key="6">
    <source>
        <dbReference type="ARBA" id="ARBA00023229"/>
    </source>
</evidence>
<feature type="site" description="Positions MEP for the nucleophilic attack" evidence="7">
    <location>
        <position position="156"/>
    </location>
</feature>
<name>A0A9D1I9U6_9CLOT</name>
<dbReference type="Gene3D" id="3.90.550.10">
    <property type="entry name" value="Spore Coat Polysaccharide Biosynthesis Protein SpsA, Chain A"/>
    <property type="match status" value="1"/>
</dbReference>
<dbReference type="PANTHER" id="PTHR32125">
    <property type="entry name" value="2-C-METHYL-D-ERYTHRITOL 4-PHOSPHATE CYTIDYLYLTRANSFERASE, CHLOROPLASTIC"/>
    <property type="match status" value="1"/>
</dbReference>
<comment type="pathway">
    <text evidence="2 7">Isoprenoid biosynthesis; isopentenyl diphosphate biosynthesis via DXP pathway; isopentenyl diphosphate from 1-deoxy-D-xylulose 5-phosphate: step 2/6.</text>
</comment>
<evidence type="ECO:0000256" key="4">
    <source>
        <dbReference type="ARBA" id="ARBA00022679"/>
    </source>
</evidence>
<dbReference type="InterPro" id="IPR018294">
    <property type="entry name" value="ISPD_synthase_CS"/>
</dbReference>
<dbReference type="InterPro" id="IPR029044">
    <property type="entry name" value="Nucleotide-diphossugar_trans"/>
</dbReference>
<keyword evidence="6 7" id="KW-0414">Isoprene biosynthesis</keyword>
<evidence type="ECO:0000256" key="3">
    <source>
        <dbReference type="ARBA" id="ARBA00009789"/>
    </source>
</evidence>
<dbReference type="SUPFAM" id="SSF53448">
    <property type="entry name" value="Nucleotide-diphospho-sugar transferases"/>
    <property type="match status" value="1"/>
</dbReference>
<feature type="site" description="Positions MEP for the nucleophilic attack" evidence="7">
    <location>
        <position position="210"/>
    </location>
</feature>
<sequence length="225" mass="24814">MNIALILAAGKGTRMGAPVPKQFIEYKEKPILIYTLEAFAKHPEIDEICVICPNDSIDFTKKMINEYQIPKISWICAGGSTRRESSKIGVSKLMETHEKDDIVLIHDGARPNPSARIITENIAVAKEKGACETVVPSSDTIAVSVDGARLHRVPNREVLYNVQTPQSFRLGLIHQAHLACEDCGATDDAALILRSGGEVFLVEGDKLNIKITTEEDLRILYSIME</sequence>
<keyword evidence="5 7" id="KW-0548">Nucleotidyltransferase</keyword>
<dbReference type="NCBIfam" id="TIGR00453">
    <property type="entry name" value="ispD"/>
    <property type="match status" value="1"/>
</dbReference>